<evidence type="ECO:0000256" key="6">
    <source>
        <dbReference type="ARBA" id="ARBA00022723"/>
    </source>
</evidence>
<dbReference type="SUPFAM" id="SSF48264">
    <property type="entry name" value="Cytochrome P450"/>
    <property type="match status" value="1"/>
</dbReference>
<dbReference type="InterPro" id="IPR036396">
    <property type="entry name" value="Cyt_P450_sf"/>
</dbReference>
<keyword evidence="4 12" id="KW-0349">Heme</keyword>
<evidence type="ECO:0000256" key="12">
    <source>
        <dbReference type="PIRSR" id="PIRSR602401-1"/>
    </source>
</evidence>
<name>A0A6A5NYU5_LUPAL</name>
<comment type="similarity">
    <text evidence="3">Belongs to the cytochrome P450 family.</text>
</comment>
<dbReference type="GO" id="GO:0005506">
    <property type="term" value="F:iron ion binding"/>
    <property type="evidence" value="ECO:0007669"/>
    <property type="project" value="InterPro"/>
</dbReference>
<dbReference type="CDD" id="cd11064">
    <property type="entry name" value="CYP86A"/>
    <property type="match status" value="1"/>
</dbReference>
<evidence type="ECO:0000256" key="4">
    <source>
        <dbReference type="ARBA" id="ARBA00022617"/>
    </source>
</evidence>
<dbReference type="GO" id="GO:0020037">
    <property type="term" value="F:heme binding"/>
    <property type="evidence" value="ECO:0007669"/>
    <property type="project" value="InterPro"/>
</dbReference>
<sequence length="534" mass="61522">MGEETNLALVAPFRDRYNNMGGLLLLICMIVSLIFTHRWSQRNKKGPKTWPFLGAAIEQLMNYDRMHDWLVQYLSKSKTVVVPMPFTTYTYIADPANVEHVLKTNFNNYPKGEVYHSYMEVLLGDGIFNADGELWRKQRKTASLEFASRNLRDFSTKVFREYALKLSAILNQTPFLNQEIDMQELLMRMTLDSICKVGFGVEIGTLAPNFPDNCFARAFDTANIIVTLRFIDPLWKIKKILNIGSEAQLDRSIKIIDDFTYSVIRRRKAEIEDAKKCGQQDKIKHDILSRFIGLGENNATDKSLRDVVLNFVIAGRDTTATTLSWAIYMVMTHAHVADKLYLELKTFEENRAKEENISLLQCDVEDPESFNQRIEQFSRLLNKDSLERLHYLHAVITETLRLYPAVPQDPKGILEDDVLPDGTKIKAGGMVTYVPYSMGRMEYNWGPDAASFIPERWFKDGILQNESPFKFTAFQAGPRICLGKDSAYLQMRMVLAILCRFYKFKLMPGHPVKYRMMTILSMKHGLKLTTEKRS</sequence>
<dbReference type="Gene3D" id="1.10.630.10">
    <property type="entry name" value="Cytochrome P450"/>
    <property type="match status" value="1"/>
</dbReference>
<evidence type="ECO:0000256" key="11">
    <source>
        <dbReference type="ARBA" id="ARBA00023136"/>
    </source>
</evidence>
<evidence type="ECO:0000256" key="9">
    <source>
        <dbReference type="ARBA" id="ARBA00023004"/>
    </source>
</evidence>
<evidence type="ECO:0000256" key="7">
    <source>
        <dbReference type="ARBA" id="ARBA00022989"/>
    </source>
</evidence>
<keyword evidence="6 12" id="KW-0479">Metal-binding</keyword>
<reference evidence="14" key="1">
    <citation type="journal article" date="2020" name="Nat. Commun.">
        <title>Genome sequence of the cluster root forming white lupin.</title>
        <authorList>
            <person name="Hufnagel B."/>
            <person name="Marques A."/>
            <person name="Soriano A."/>
            <person name="Marques L."/>
            <person name="Divol F."/>
            <person name="Doumas P."/>
            <person name="Sallet E."/>
            <person name="Mancinotti D."/>
            <person name="Carrere S."/>
            <person name="Marande W."/>
            <person name="Arribat S."/>
            <person name="Keller J."/>
            <person name="Huneau C."/>
            <person name="Blein T."/>
            <person name="Aime D."/>
            <person name="Laguerre M."/>
            <person name="Taylor J."/>
            <person name="Schubert V."/>
            <person name="Nelson M."/>
            <person name="Geu-Flores F."/>
            <person name="Crespi M."/>
            <person name="Gallardo-Guerrero K."/>
            <person name="Delaux P.-M."/>
            <person name="Salse J."/>
            <person name="Berges H."/>
            <person name="Guyot R."/>
            <person name="Gouzy J."/>
            <person name="Peret B."/>
        </authorList>
    </citation>
    <scope>NUCLEOTIDE SEQUENCE [LARGE SCALE GENOMIC DNA]</scope>
    <source>
        <strain evidence="14">cv. Amiga</strain>
    </source>
</reference>
<evidence type="ECO:0000313" key="14">
    <source>
        <dbReference type="Proteomes" id="UP000447434"/>
    </source>
</evidence>
<dbReference type="Pfam" id="PF00067">
    <property type="entry name" value="p450"/>
    <property type="match status" value="1"/>
</dbReference>
<dbReference type="PRINTS" id="PR00385">
    <property type="entry name" value="P450"/>
</dbReference>
<protein>
    <submittedName>
        <fullName evidence="13">Putative cytochrome P450</fullName>
    </submittedName>
</protein>
<accession>A0A6A5NYU5</accession>
<dbReference type="OrthoDB" id="1470350at2759"/>
<gene>
    <name evidence="13" type="ORF">Lalb_Chr10g0101241</name>
</gene>
<dbReference type="FunFam" id="1.10.630.10:FF:000119">
    <property type="entry name" value="Alkane hydroxylase MAH1"/>
    <property type="match status" value="1"/>
</dbReference>
<evidence type="ECO:0000256" key="5">
    <source>
        <dbReference type="ARBA" id="ARBA00022692"/>
    </source>
</evidence>
<evidence type="ECO:0000256" key="10">
    <source>
        <dbReference type="ARBA" id="ARBA00023033"/>
    </source>
</evidence>
<dbReference type="AlphaFoldDB" id="A0A6A5NYU5"/>
<proteinExistence type="inferred from homology"/>
<evidence type="ECO:0000256" key="2">
    <source>
        <dbReference type="ARBA" id="ARBA00004167"/>
    </source>
</evidence>
<comment type="caution">
    <text evidence="13">The sequence shown here is derived from an EMBL/GenBank/DDBJ whole genome shotgun (WGS) entry which is preliminary data.</text>
</comment>
<organism evidence="13 14">
    <name type="scientific">Lupinus albus</name>
    <name type="common">White lupine</name>
    <name type="synonym">Lupinus termis</name>
    <dbReference type="NCBI Taxonomy" id="3870"/>
    <lineage>
        <taxon>Eukaryota</taxon>
        <taxon>Viridiplantae</taxon>
        <taxon>Streptophyta</taxon>
        <taxon>Embryophyta</taxon>
        <taxon>Tracheophyta</taxon>
        <taxon>Spermatophyta</taxon>
        <taxon>Magnoliopsida</taxon>
        <taxon>eudicotyledons</taxon>
        <taxon>Gunneridae</taxon>
        <taxon>Pentapetalae</taxon>
        <taxon>rosids</taxon>
        <taxon>fabids</taxon>
        <taxon>Fabales</taxon>
        <taxon>Fabaceae</taxon>
        <taxon>Papilionoideae</taxon>
        <taxon>50 kb inversion clade</taxon>
        <taxon>genistoids sensu lato</taxon>
        <taxon>core genistoids</taxon>
        <taxon>Genisteae</taxon>
        <taxon>Lupinus</taxon>
    </lineage>
</organism>
<comment type="subcellular location">
    <subcellularLocation>
        <location evidence="2">Membrane</location>
        <topology evidence="2">Single-pass membrane protein</topology>
    </subcellularLocation>
</comment>
<keyword evidence="9 12" id="KW-0408">Iron</keyword>
<dbReference type="GO" id="GO:0016713">
    <property type="term" value="F:oxidoreductase activity, acting on paired donors, with incorporation or reduction of molecular oxygen, reduced iron-sulfur protein as one donor, and incorporation of one atom of oxygen"/>
    <property type="evidence" value="ECO:0007669"/>
    <property type="project" value="UniProtKB-ARBA"/>
</dbReference>
<dbReference type="InterPro" id="IPR002401">
    <property type="entry name" value="Cyt_P450_E_grp-I"/>
</dbReference>
<feature type="binding site" description="axial binding residue" evidence="12">
    <location>
        <position position="481"/>
    </location>
    <ligand>
        <name>heme</name>
        <dbReference type="ChEBI" id="CHEBI:30413"/>
    </ligand>
    <ligandPart>
        <name>Fe</name>
        <dbReference type="ChEBI" id="CHEBI:18248"/>
    </ligandPart>
</feature>
<evidence type="ECO:0000256" key="3">
    <source>
        <dbReference type="ARBA" id="ARBA00010617"/>
    </source>
</evidence>
<dbReference type="PANTHER" id="PTHR24296">
    <property type="entry name" value="CYTOCHROME P450"/>
    <property type="match status" value="1"/>
</dbReference>
<keyword evidence="7" id="KW-1133">Transmembrane helix</keyword>
<dbReference type="Proteomes" id="UP000447434">
    <property type="component" value="Chromosome 10"/>
</dbReference>
<comment type="cofactor">
    <cofactor evidence="1 12">
        <name>heme</name>
        <dbReference type="ChEBI" id="CHEBI:30413"/>
    </cofactor>
</comment>
<keyword evidence="10" id="KW-0503">Monooxygenase</keyword>
<evidence type="ECO:0000313" key="13">
    <source>
        <dbReference type="EMBL" id="KAE9605809.1"/>
    </source>
</evidence>
<dbReference type="GO" id="GO:0016020">
    <property type="term" value="C:membrane"/>
    <property type="evidence" value="ECO:0007669"/>
    <property type="project" value="UniProtKB-SubCell"/>
</dbReference>
<keyword evidence="14" id="KW-1185">Reference proteome</keyword>
<keyword evidence="11" id="KW-0472">Membrane</keyword>
<dbReference type="EMBL" id="WOCE01000010">
    <property type="protein sequence ID" value="KAE9605809.1"/>
    <property type="molecule type" value="Genomic_DNA"/>
</dbReference>
<evidence type="ECO:0000256" key="8">
    <source>
        <dbReference type="ARBA" id="ARBA00023002"/>
    </source>
</evidence>
<evidence type="ECO:0000256" key="1">
    <source>
        <dbReference type="ARBA" id="ARBA00001971"/>
    </source>
</evidence>
<keyword evidence="5" id="KW-0812">Transmembrane</keyword>
<dbReference type="PRINTS" id="PR00463">
    <property type="entry name" value="EP450I"/>
</dbReference>
<keyword evidence="8" id="KW-0560">Oxidoreductase</keyword>
<dbReference type="InterPro" id="IPR001128">
    <property type="entry name" value="Cyt_P450"/>
</dbReference>